<comment type="caution">
    <text evidence="2">The sequence shown here is derived from an EMBL/GenBank/DDBJ whole genome shotgun (WGS) entry which is preliminary data.</text>
</comment>
<sequence length="889" mass="98978">MASIESAVIRVVVDVSDQLSKRLVSTRYRGRAPFPTQETEELLQDLGTEADKLSAYLDSPDFAAVVTQVRVQRAAGAEVEEQLHQGLRLAGLSGDLLTRTTGAVHRLLLAACDEVVSWYSTHGVVVDENDLLAAATATGRLLGRLRSVAEFHGFAARMRSQVTALHNKIRLPHLGVSRAARYDELYVPPTLAATKTPNPGAPGDRTVVIGDPGAGKSTMAAKLAHDIASDDSGRVPFLVVLREFTESFHEGGHDLLHYLDKVCLAPYNVKPPRDGVEYLLRTGRAVVVLDGLDELVQTALRRRVVALVEGFAHLHPLVPILVTARKIGYDEAPLSQDLFAQADIRQFDEHQVAEYVQRWFVLDEATSPADRERLSLSFMQDSEPIPELRSNPLLLSLLCAMYSSDRYLPRNMAQVYERCALMLFEQWDTKRGIELPLRFHGRLRGAVQYLAWQMFTAPESGRPLPRTRIVATLTRYLEAKLDDHDESVATAEQFLGFCTGRAWILTDVGTTRTEPLFGFTHRTFLEYFAAEHLVRTHRTAEELWTALLPHINQWEVVAQIALQLYDRNVEDGVDELLTEAVQRDGLNFAARALRHMHPSTRVVRLITKAALLTTLEYPITKRALYRPADLMFVDGALFSCMYFAAPANVPAVAQTIVELLSHKIENGDEAAAQLLEHHPGYPSGDHEWWREARPRLLTRYQDRMAELRRHAAWGAVGSRDDPAALRNIVQKFGVAALYVGYGYGLVRAVSLAEELLGQETTLVDTASRDAVASAITECATPWANVTDFAFLSVTKIQQNPKKTDALAVMLALPFAELLFHDNVSTQWTPVPAALMAGRRNWRGKSEALRWLARASFPPEVDTFLKNWLAGSVSATRPAPATPRRSRAPR</sequence>
<reference evidence="2 3" key="1">
    <citation type="submission" date="2018-06" db="EMBL/GenBank/DDBJ databases">
        <title>Genomic Encyclopedia of Type Strains, Phase IV (KMG-IV): sequencing the most valuable type-strain genomes for metagenomic binning, comparative biology and taxonomic classification.</title>
        <authorList>
            <person name="Goeker M."/>
        </authorList>
    </citation>
    <scope>NUCLEOTIDE SEQUENCE [LARGE SCALE GENOMIC DNA]</scope>
    <source>
        <strain evidence="2 3">DSM 45479</strain>
    </source>
</reference>
<dbReference type="InterPro" id="IPR007111">
    <property type="entry name" value="NACHT_NTPase"/>
</dbReference>
<evidence type="ECO:0000259" key="1">
    <source>
        <dbReference type="PROSITE" id="PS50837"/>
    </source>
</evidence>
<dbReference type="SUPFAM" id="SSF52540">
    <property type="entry name" value="P-loop containing nucleoside triphosphate hydrolases"/>
    <property type="match status" value="1"/>
</dbReference>
<organism evidence="2 3">
    <name type="scientific">Lentzea atacamensis</name>
    <dbReference type="NCBI Taxonomy" id="531938"/>
    <lineage>
        <taxon>Bacteria</taxon>
        <taxon>Bacillati</taxon>
        <taxon>Actinomycetota</taxon>
        <taxon>Actinomycetes</taxon>
        <taxon>Pseudonocardiales</taxon>
        <taxon>Pseudonocardiaceae</taxon>
        <taxon>Lentzea</taxon>
    </lineage>
</organism>
<dbReference type="InterPro" id="IPR003593">
    <property type="entry name" value="AAA+_ATPase"/>
</dbReference>
<dbReference type="CDD" id="cd02019">
    <property type="entry name" value="NK"/>
    <property type="match status" value="1"/>
</dbReference>
<dbReference type="PROSITE" id="PS50837">
    <property type="entry name" value="NACHT"/>
    <property type="match status" value="1"/>
</dbReference>
<dbReference type="RefSeq" id="WP_112229140.1">
    <property type="nucleotide sequence ID" value="NZ_QLTT01000007.1"/>
</dbReference>
<dbReference type="SMART" id="SM00382">
    <property type="entry name" value="AAA"/>
    <property type="match status" value="1"/>
</dbReference>
<dbReference type="Pfam" id="PF05729">
    <property type="entry name" value="NACHT"/>
    <property type="match status" value="1"/>
</dbReference>
<accession>A0ABX9E4A9</accession>
<gene>
    <name evidence="2" type="ORF">C8D87_107148</name>
</gene>
<evidence type="ECO:0000313" key="3">
    <source>
        <dbReference type="Proteomes" id="UP000248714"/>
    </source>
</evidence>
<proteinExistence type="predicted"/>
<dbReference type="Gene3D" id="3.40.50.300">
    <property type="entry name" value="P-loop containing nucleotide triphosphate hydrolases"/>
    <property type="match status" value="1"/>
</dbReference>
<keyword evidence="3" id="KW-1185">Reference proteome</keyword>
<dbReference type="PANTHER" id="PTHR46844:SF1">
    <property type="entry name" value="SLR5058 PROTEIN"/>
    <property type="match status" value="1"/>
</dbReference>
<dbReference type="Proteomes" id="UP000248714">
    <property type="component" value="Unassembled WGS sequence"/>
</dbReference>
<dbReference type="PANTHER" id="PTHR46844">
    <property type="entry name" value="SLR5058 PROTEIN"/>
    <property type="match status" value="1"/>
</dbReference>
<feature type="domain" description="NACHT" evidence="1">
    <location>
        <begin position="204"/>
        <end position="325"/>
    </location>
</feature>
<name>A0ABX9E4A9_9PSEU</name>
<evidence type="ECO:0000313" key="2">
    <source>
        <dbReference type="EMBL" id="RAS63000.1"/>
    </source>
</evidence>
<protein>
    <submittedName>
        <fullName evidence="2">NACHT domain-containing protein</fullName>
    </submittedName>
</protein>
<dbReference type="EMBL" id="QLTT01000007">
    <property type="protein sequence ID" value="RAS63000.1"/>
    <property type="molecule type" value="Genomic_DNA"/>
</dbReference>
<dbReference type="InterPro" id="IPR027417">
    <property type="entry name" value="P-loop_NTPase"/>
</dbReference>